<evidence type="ECO:0000313" key="5">
    <source>
        <dbReference type="Proteomes" id="UP000310506"/>
    </source>
</evidence>
<comment type="caution">
    <text evidence="4">The sequence shown here is derived from an EMBL/GenBank/DDBJ whole genome shotgun (WGS) entry which is preliminary data.</text>
</comment>
<comment type="similarity">
    <text evidence="1">Belongs to the isochorismatase family.</text>
</comment>
<sequence>MLLVIDIQAGTANFLAGRDAFIERVNQVILSAKEKEIPIIYVKQAMRGNLVNNLISEEADPVVTKMRPSAFTSPSFCEIVKKLEVDSFIVVGLMSNACIQSTVKAALDRQYPVTLIEDAHDSVIKPMRQIWNKKLNALGCNLVSTNQFISEN</sequence>
<evidence type="ECO:0000256" key="1">
    <source>
        <dbReference type="ARBA" id="ARBA00006336"/>
    </source>
</evidence>
<feature type="domain" description="Isochorismatase-like" evidence="3">
    <location>
        <begin position="1"/>
        <end position="147"/>
    </location>
</feature>
<proteinExistence type="inferred from homology"/>
<name>A0A4S3AZU5_9ENTE</name>
<dbReference type="PANTHER" id="PTHR43540:SF1">
    <property type="entry name" value="ISOCHORISMATASE HYDROLASE"/>
    <property type="match status" value="1"/>
</dbReference>
<dbReference type="PANTHER" id="PTHR43540">
    <property type="entry name" value="PEROXYUREIDOACRYLATE/UREIDOACRYLATE AMIDOHYDROLASE-RELATED"/>
    <property type="match status" value="1"/>
</dbReference>
<gene>
    <name evidence="4" type="ORF">ESZ54_10820</name>
</gene>
<accession>A0A4S3AZU5</accession>
<dbReference type="AlphaFoldDB" id="A0A4S3AZU5"/>
<keyword evidence="2" id="KW-0378">Hydrolase</keyword>
<evidence type="ECO:0000259" key="3">
    <source>
        <dbReference type="Pfam" id="PF00857"/>
    </source>
</evidence>
<evidence type="ECO:0000256" key="2">
    <source>
        <dbReference type="ARBA" id="ARBA00022801"/>
    </source>
</evidence>
<organism evidence="4 5">
    <name type="scientific">Vagococcus silagei</name>
    <dbReference type="NCBI Taxonomy" id="2508885"/>
    <lineage>
        <taxon>Bacteria</taxon>
        <taxon>Bacillati</taxon>
        <taxon>Bacillota</taxon>
        <taxon>Bacilli</taxon>
        <taxon>Lactobacillales</taxon>
        <taxon>Enterococcaceae</taxon>
        <taxon>Vagococcus</taxon>
    </lineage>
</organism>
<dbReference type="InterPro" id="IPR000868">
    <property type="entry name" value="Isochorismatase-like_dom"/>
</dbReference>
<reference evidence="4 5" key="1">
    <citation type="submission" date="2019-01" db="EMBL/GenBank/DDBJ databases">
        <title>Vagococcus silagei sp. nov. isolated from brewer's grain.</title>
        <authorList>
            <person name="Guu J.-R."/>
        </authorList>
    </citation>
    <scope>NUCLEOTIDE SEQUENCE [LARGE SCALE GENOMIC DNA]</scope>
    <source>
        <strain evidence="4 5">2B-2</strain>
    </source>
</reference>
<protein>
    <submittedName>
        <fullName evidence="4">Isochorismatase family protein</fullName>
    </submittedName>
</protein>
<dbReference type="InterPro" id="IPR050272">
    <property type="entry name" value="Isochorismatase-like_hydrls"/>
</dbReference>
<keyword evidence="5" id="KW-1185">Reference proteome</keyword>
<dbReference type="InterPro" id="IPR036380">
    <property type="entry name" value="Isochorismatase-like_sf"/>
</dbReference>
<dbReference type="OrthoDB" id="9785724at2"/>
<dbReference type="SUPFAM" id="SSF52499">
    <property type="entry name" value="Isochorismatase-like hydrolases"/>
    <property type="match status" value="1"/>
</dbReference>
<dbReference type="Proteomes" id="UP000310506">
    <property type="component" value="Unassembled WGS sequence"/>
</dbReference>
<dbReference type="Gene3D" id="3.40.50.850">
    <property type="entry name" value="Isochorismatase-like"/>
    <property type="match status" value="1"/>
</dbReference>
<dbReference type="GO" id="GO:0016787">
    <property type="term" value="F:hydrolase activity"/>
    <property type="evidence" value="ECO:0007669"/>
    <property type="project" value="UniProtKB-KW"/>
</dbReference>
<evidence type="ECO:0000313" key="4">
    <source>
        <dbReference type="EMBL" id="THB60334.1"/>
    </source>
</evidence>
<dbReference type="RefSeq" id="WP_136137673.1">
    <property type="nucleotide sequence ID" value="NZ_SDGV01000026.1"/>
</dbReference>
<dbReference type="Pfam" id="PF00857">
    <property type="entry name" value="Isochorismatase"/>
    <property type="match status" value="1"/>
</dbReference>
<dbReference type="EMBL" id="SDGV01000026">
    <property type="protein sequence ID" value="THB60334.1"/>
    <property type="molecule type" value="Genomic_DNA"/>
</dbReference>